<keyword evidence="3" id="KW-0012">Acyltransferase</keyword>
<dbReference type="SUPFAM" id="SSF48256">
    <property type="entry name" value="Citrate synthase"/>
    <property type="match status" value="1"/>
</dbReference>
<proteinExistence type="predicted"/>
<dbReference type="Proteomes" id="UP000279331">
    <property type="component" value="Unassembled WGS sequence"/>
</dbReference>
<evidence type="ECO:0000256" key="1">
    <source>
        <dbReference type="ARBA" id="ARBA00005163"/>
    </source>
</evidence>
<dbReference type="Proteomes" id="UP000271464">
    <property type="component" value="Unassembled WGS sequence"/>
</dbReference>
<evidence type="ECO:0000313" key="4">
    <source>
        <dbReference type="EMBL" id="VAZ89769.1"/>
    </source>
</evidence>
<dbReference type="Pfam" id="PF00285">
    <property type="entry name" value="Citrate_synt"/>
    <property type="match status" value="1"/>
</dbReference>
<dbReference type="InterPro" id="IPR002020">
    <property type="entry name" value="Citrate_synthase"/>
</dbReference>
<evidence type="ECO:0000313" key="5">
    <source>
        <dbReference type="Proteomes" id="UP000271464"/>
    </source>
</evidence>
<dbReference type="InterPro" id="IPR036969">
    <property type="entry name" value="Citrate_synthase_sf"/>
</dbReference>
<gene>
    <name evidence="3" type="primary">gltA1</name>
    <name evidence="3" type="ORF">LAUMK42_01401</name>
    <name evidence="4" type="ORF">LAUMK4_01187</name>
</gene>
<dbReference type="EMBL" id="UPHL01000037">
    <property type="protein sequence ID" value="VAZ82593.1"/>
    <property type="molecule type" value="Genomic_DNA"/>
</dbReference>
<keyword evidence="3" id="KW-0808">Transferase</keyword>
<evidence type="ECO:0000256" key="2">
    <source>
        <dbReference type="ARBA" id="ARBA00012972"/>
    </source>
</evidence>
<accession>A0AB38UPX2</accession>
<dbReference type="InterPro" id="IPR016143">
    <property type="entry name" value="Citrate_synth-like_sm_a-sub"/>
</dbReference>
<reference evidence="5 6" key="1">
    <citation type="submission" date="2018-09" db="EMBL/GenBank/DDBJ databases">
        <authorList>
            <person name="Tagini F."/>
        </authorList>
    </citation>
    <scope>NUCLEOTIDE SEQUENCE [LARGE SCALE GENOMIC DNA]</scope>
    <source>
        <strain evidence="4 5">MK4</strain>
        <strain evidence="3 6">MK42</strain>
    </source>
</reference>
<comment type="caution">
    <text evidence="3">The sequence shown here is derived from an EMBL/GenBank/DDBJ whole genome shotgun (WGS) entry which is preliminary data.</text>
</comment>
<sequence length="48" mass="5424">MRDMFEIGAAARTSEWSTSKLARNEKIVGCGHRVYQNGDWRVSARGKP</sequence>
<dbReference type="AlphaFoldDB" id="A0AB38UPX2"/>
<comment type="pathway">
    <text evidence="1">Carbohydrate metabolism; tricarboxylic acid cycle.</text>
</comment>
<dbReference type="EMBL" id="UPHM01000022">
    <property type="protein sequence ID" value="VAZ89769.1"/>
    <property type="molecule type" value="Genomic_DNA"/>
</dbReference>
<keyword evidence="5" id="KW-1185">Reference proteome</keyword>
<name>A0AB38UPX2_9MYCO</name>
<protein>
    <recommendedName>
        <fullName evidence="2">citrate synthase (unknown stereospecificity)</fullName>
        <ecNumber evidence="2">2.3.3.16</ecNumber>
    </recommendedName>
</protein>
<organism evidence="3 6">
    <name type="scientific">Mycobacterium persicum</name>
    <dbReference type="NCBI Taxonomy" id="1487726"/>
    <lineage>
        <taxon>Bacteria</taxon>
        <taxon>Bacillati</taxon>
        <taxon>Actinomycetota</taxon>
        <taxon>Actinomycetes</taxon>
        <taxon>Mycobacteriales</taxon>
        <taxon>Mycobacteriaceae</taxon>
        <taxon>Mycobacterium</taxon>
    </lineage>
</organism>
<evidence type="ECO:0000313" key="6">
    <source>
        <dbReference type="Proteomes" id="UP000279331"/>
    </source>
</evidence>
<dbReference type="Gene3D" id="1.10.230.10">
    <property type="entry name" value="Cytochrome P450-Terp, domain 2"/>
    <property type="match status" value="1"/>
</dbReference>
<dbReference type="EC" id="2.3.3.16" evidence="2"/>
<dbReference type="GO" id="GO:0036440">
    <property type="term" value="F:citrate synthase activity"/>
    <property type="evidence" value="ECO:0007669"/>
    <property type="project" value="UniProtKB-EC"/>
</dbReference>
<evidence type="ECO:0000313" key="3">
    <source>
        <dbReference type="EMBL" id="VAZ82593.1"/>
    </source>
</evidence>